<keyword evidence="2" id="KW-0808">Transferase</keyword>
<dbReference type="Proteomes" id="UP001183629">
    <property type="component" value="Unassembled WGS sequence"/>
</dbReference>
<name>A0AAE4CRF4_9ACTN</name>
<accession>A0AAE4CRF4</accession>
<dbReference type="AlphaFoldDB" id="A0AAE4CRF4"/>
<organism evidence="2 3">
    <name type="scientific">Catenuloplanes niger</name>
    <dbReference type="NCBI Taxonomy" id="587534"/>
    <lineage>
        <taxon>Bacteria</taxon>
        <taxon>Bacillati</taxon>
        <taxon>Actinomycetota</taxon>
        <taxon>Actinomycetes</taxon>
        <taxon>Micromonosporales</taxon>
        <taxon>Micromonosporaceae</taxon>
        <taxon>Catenuloplanes</taxon>
    </lineage>
</organism>
<keyword evidence="2" id="KW-0489">Methyltransferase</keyword>
<dbReference type="CDD" id="cd02440">
    <property type="entry name" value="AdoMet_MTases"/>
    <property type="match status" value="1"/>
</dbReference>
<dbReference type="EMBL" id="JAVDYC010000001">
    <property type="protein sequence ID" value="MDR7320098.1"/>
    <property type="molecule type" value="Genomic_DNA"/>
</dbReference>
<dbReference type="GO" id="GO:0032259">
    <property type="term" value="P:methylation"/>
    <property type="evidence" value="ECO:0007669"/>
    <property type="project" value="UniProtKB-KW"/>
</dbReference>
<comment type="caution">
    <text evidence="2">The sequence shown here is derived from an EMBL/GenBank/DDBJ whole genome shotgun (WGS) entry which is preliminary data.</text>
</comment>
<dbReference type="GO" id="GO:0008757">
    <property type="term" value="F:S-adenosylmethionine-dependent methyltransferase activity"/>
    <property type="evidence" value="ECO:0007669"/>
    <property type="project" value="InterPro"/>
</dbReference>
<dbReference type="InterPro" id="IPR050508">
    <property type="entry name" value="Methyltransf_Superfamily"/>
</dbReference>
<feature type="domain" description="Methyltransferase type 11" evidence="1">
    <location>
        <begin position="53"/>
        <end position="147"/>
    </location>
</feature>
<dbReference type="Pfam" id="PF08241">
    <property type="entry name" value="Methyltransf_11"/>
    <property type="match status" value="1"/>
</dbReference>
<evidence type="ECO:0000313" key="3">
    <source>
        <dbReference type="Proteomes" id="UP001183629"/>
    </source>
</evidence>
<dbReference type="InterPro" id="IPR029063">
    <property type="entry name" value="SAM-dependent_MTases_sf"/>
</dbReference>
<reference evidence="2 3" key="1">
    <citation type="submission" date="2023-07" db="EMBL/GenBank/DDBJ databases">
        <title>Sequencing the genomes of 1000 actinobacteria strains.</title>
        <authorList>
            <person name="Klenk H.-P."/>
        </authorList>
    </citation>
    <scope>NUCLEOTIDE SEQUENCE [LARGE SCALE GENOMIC DNA]</scope>
    <source>
        <strain evidence="2 3">DSM 44711</strain>
    </source>
</reference>
<proteinExistence type="predicted"/>
<dbReference type="PANTHER" id="PTHR42912">
    <property type="entry name" value="METHYLTRANSFERASE"/>
    <property type="match status" value="1"/>
</dbReference>
<dbReference type="PANTHER" id="PTHR42912:SF80">
    <property type="entry name" value="METHYLTRANSFERASE DOMAIN-CONTAINING PROTEIN"/>
    <property type="match status" value="1"/>
</dbReference>
<dbReference type="Gene3D" id="3.40.50.150">
    <property type="entry name" value="Vaccinia Virus protein VP39"/>
    <property type="match status" value="1"/>
</dbReference>
<evidence type="ECO:0000259" key="1">
    <source>
        <dbReference type="Pfam" id="PF08241"/>
    </source>
</evidence>
<evidence type="ECO:0000313" key="2">
    <source>
        <dbReference type="EMBL" id="MDR7320098.1"/>
    </source>
</evidence>
<gene>
    <name evidence="2" type="ORF">J2S44_000348</name>
</gene>
<sequence>MTTAPQDRINAYWTRRAPSYDEYVQRPERFARDQEVWAGIWRDALGAGARDVLDVGTGSGQVAMVLAGLGHRVTGIDLSEGMLEHARRHAAAMTDGPVILADDAVAPDFPPASFDAVTSRYLMWTLRHPDVAVANWARLLRPGGTVAVVDSTWFPHGLDAAPENLNGHYDQGVREVLPLATATSIDATAAVLERAGLRDVTVTPLTAIFELDREFGVAPDHEHQLQYLVTGRA</sequence>
<keyword evidence="3" id="KW-1185">Reference proteome</keyword>
<dbReference type="RefSeq" id="WP_310408318.1">
    <property type="nucleotide sequence ID" value="NZ_JAVDYC010000001.1"/>
</dbReference>
<dbReference type="SUPFAM" id="SSF53335">
    <property type="entry name" value="S-adenosyl-L-methionine-dependent methyltransferases"/>
    <property type="match status" value="1"/>
</dbReference>
<protein>
    <submittedName>
        <fullName evidence="2">SAM-dependent methyltransferase</fullName>
    </submittedName>
</protein>
<dbReference type="InterPro" id="IPR013216">
    <property type="entry name" value="Methyltransf_11"/>
</dbReference>